<accession>A0ABR2LRU1</accession>
<dbReference type="PANTHER" id="PTHR33101:SF47">
    <property type="entry name" value="ROP GUANINE NUCLEOTIDE EXCHANGE FACTOR 2-RELATED"/>
    <property type="match status" value="1"/>
</dbReference>
<dbReference type="InterPro" id="IPR005512">
    <property type="entry name" value="PRONE_dom"/>
</dbReference>
<evidence type="ECO:0000256" key="2">
    <source>
        <dbReference type="PROSITE-ProRule" id="PRU00663"/>
    </source>
</evidence>
<dbReference type="Gene3D" id="1.20.58.2010">
    <property type="entry name" value="PRONE domain, subdomain 1"/>
    <property type="match status" value="2"/>
</dbReference>
<reference evidence="5 6" key="1">
    <citation type="journal article" date="2022" name="Nat. Plants">
        <title>Genomes of leafy and leafless Platanthera orchids illuminate the evolution of mycoheterotrophy.</title>
        <authorList>
            <person name="Li M.H."/>
            <person name="Liu K.W."/>
            <person name="Li Z."/>
            <person name="Lu H.C."/>
            <person name="Ye Q.L."/>
            <person name="Zhang D."/>
            <person name="Wang J.Y."/>
            <person name="Li Y.F."/>
            <person name="Zhong Z.M."/>
            <person name="Liu X."/>
            <person name="Yu X."/>
            <person name="Liu D.K."/>
            <person name="Tu X.D."/>
            <person name="Liu B."/>
            <person name="Hao Y."/>
            <person name="Liao X.Y."/>
            <person name="Jiang Y.T."/>
            <person name="Sun W.H."/>
            <person name="Chen J."/>
            <person name="Chen Y.Q."/>
            <person name="Ai Y."/>
            <person name="Zhai J.W."/>
            <person name="Wu S.S."/>
            <person name="Zhou Z."/>
            <person name="Hsiao Y.Y."/>
            <person name="Wu W.L."/>
            <person name="Chen Y.Y."/>
            <person name="Lin Y.F."/>
            <person name="Hsu J.L."/>
            <person name="Li C.Y."/>
            <person name="Wang Z.W."/>
            <person name="Zhao X."/>
            <person name="Zhong W.Y."/>
            <person name="Ma X.K."/>
            <person name="Ma L."/>
            <person name="Huang J."/>
            <person name="Chen G.Z."/>
            <person name="Huang M.Z."/>
            <person name="Huang L."/>
            <person name="Peng D.H."/>
            <person name="Luo Y.B."/>
            <person name="Zou S.Q."/>
            <person name="Chen S.P."/>
            <person name="Lan S."/>
            <person name="Tsai W.C."/>
            <person name="Van de Peer Y."/>
            <person name="Liu Z.J."/>
        </authorList>
    </citation>
    <scope>NUCLEOTIDE SEQUENCE [LARGE SCALE GENOMIC DNA]</scope>
    <source>
        <strain evidence="5">Lor288</strain>
    </source>
</reference>
<gene>
    <name evidence="5" type="primary">ROPGEF2</name>
    <name evidence="5" type="ORF">KSP40_PGU013991</name>
</gene>
<name>A0ABR2LRU1_9ASPA</name>
<sequence length="431" mass="48324">MEESSEVDGAGSSTPGCSSIDYSRTISELSSFSEQSCSDEHASTPWPPGKLLLRSPHLFNKLGMKQNVDMMRERFSKLLLGEDMSGGGKGVCSAVAISNAITNLYATVFGQFWRLEPLSPEKKAMWRREMDCLLCVCDYIVEFYPSVQNLQDGSTLEVMGTRPRSDLYINLPALEKLDAMLIEILESFEKTEFWYVDDGDRSPSANISRSFQRAVKKNEEKWWRPIPCLPTYGLTAKCRKDLQQKRDCANQIHKAAMAINGGILAEMEVPDSYIATLPKSGRTGIGEATYRGLSSAEKFSSDHLLDSLGISTDHEAVEAADRIEASMYVWRRKSNLSCTASKSSWGMVKEFMQDVDKSSMLASRAQTLLFSLKQRYPGLSQTTLDSMKIQYNMDVGQGILESYSRVLESLAFNLVSYIDDLLYIDESIKKR</sequence>
<comment type="caution">
    <text evidence="5">The sequence shown here is derived from an EMBL/GenBank/DDBJ whole genome shotgun (WGS) entry which is preliminary data.</text>
</comment>
<protein>
    <submittedName>
        <fullName evidence="5">Rop guanine nucleotide exchange factor 2</fullName>
    </submittedName>
</protein>
<dbReference type="InterPro" id="IPR038937">
    <property type="entry name" value="RopGEF"/>
</dbReference>
<dbReference type="PROSITE" id="PS51334">
    <property type="entry name" value="PRONE"/>
    <property type="match status" value="1"/>
</dbReference>
<dbReference type="Proteomes" id="UP001412067">
    <property type="component" value="Unassembled WGS sequence"/>
</dbReference>
<keyword evidence="1 2" id="KW-0344">Guanine-nucleotide releasing factor</keyword>
<dbReference type="Pfam" id="PF03759">
    <property type="entry name" value="PRONE"/>
    <property type="match status" value="1"/>
</dbReference>
<dbReference type="PANTHER" id="PTHR33101">
    <property type="entry name" value="ROP GUANINE NUCLEOTIDE EXCHANGE FACTOR 1"/>
    <property type="match status" value="1"/>
</dbReference>
<feature type="domain" description="PRONE" evidence="4">
    <location>
        <begin position="58"/>
        <end position="431"/>
    </location>
</feature>
<evidence type="ECO:0000313" key="5">
    <source>
        <dbReference type="EMBL" id="KAK8948145.1"/>
    </source>
</evidence>
<dbReference type="EMBL" id="JBBWWR010000016">
    <property type="protein sequence ID" value="KAK8948145.1"/>
    <property type="molecule type" value="Genomic_DNA"/>
</dbReference>
<evidence type="ECO:0000256" key="1">
    <source>
        <dbReference type="ARBA" id="ARBA00022658"/>
    </source>
</evidence>
<feature type="compositionally biased region" description="Polar residues" evidence="3">
    <location>
        <begin position="11"/>
        <end position="20"/>
    </location>
</feature>
<keyword evidence="6" id="KW-1185">Reference proteome</keyword>
<organism evidence="5 6">
    <name type="scientific">Platanthera guangdongensis</name>
    <dbReference type="NCBI Taxonomy" id="2320717"/>
    <lineage>
        <taxon>Eukaryota</taxon>
        <taxon>Viridiplantae</taxon>
        <taxon>Streptophyta</taxon>
        <taxon>Embryophyta</taxon>
        <taxon>Tracheophyta</taxon>
        <taxon>Spermatophyta</taxon>
        <taxon>Magnoliopsida</taxon>
        <taxon>Liliopsida</taxon>
        <taxon>Asparagales</taxon>
        <taxon>Orchidaceae</taxon>
        <taxon>Orchidoideae</taxon>
        <taxon>Orchideae</taxon>
        <taxon>Orchidinae</taxon>
        <taxon>Platanthera</taxon>
    </lineage>
</organism>
<evidence type="ECO:0000313" key="6">
    <source>
        <dbReference type="Proteomes" id="UP001412067"/>
    </source>
</evidence>
<evidence type="ECO:0000256" key="3">
    <source>
        <dbReference type="SAM" id="MobiDB-lite"/>
    </source>
</evidence>
<evidence type="ECO:0000259" key="4">
    <source>
        <dbReference type="PROSITE" id="PS51334"/>
    </source>
</evidence>
<feature type="region of interest" description="Disordered" evidence="3">
    <location>
        <begin position="1"/>
        <end position="20"/>
    </location>
</feature>
<proteinExistence type="predicted"/>